<accession>A0ABM7MQP3</accession>
<evidence type="ECO:0000313" key="6">
    <source>
        <dbReference type="Proteomes" id="UP000824366"/>
    </source>
</evidence>
<dbReference type="InterPro" id="IPR007428">
    <property type="entry name" value="MlaA"/>
</dbReference>
<gene>
    <name evidence="5" type="ORF">MIZ03_3557</name>
</gene>
<protein>
    <submittedName>
        <fullName evidence="5">Phospholipid-binding lipoprotein MlaA</fullName>
    </submittedName>
</protein>
<organism evidence="5 6">
    <name type="scientific">Rhodoferax lithotrophicus</name>
    <dbReference type="NCBI Taxonomy" id="2798804"/>
    <lineage>
        <taxon>Bacteria</taxon>
        <taxon>Pseudomonadati</taxon>
        <taxon>Pseudomonadota</taxon>
        <taxon>Betaproteobacteria</taxon>
        <taxon>Burkholderiales</taxon>
        <taxon>Comamonadaceae</taxon>
        <taxon>Rhodoferax</taxon>
    </lineage>
</organism>
<name>A0ABM7MQP3_9BURK</name>
<evidence type="ECO:0000256" key="1">
    <source>
        <dbReference type="ARBA" id="ARBA00010634"/>
    </source>
</evidence>
<dbReference type="PANTHER" id="PTHR30035">
    <property type="entry name" value="LIPOPROTEIN VACJ-RELATED"/>
    <property type="match status" value="1"/>
</dbReference>
<proteinExistence type="inferred from homology"/>
<feature type="signal peptide" evidence="4">
    <location>
        <begin position="1"/>
        <end position="28"/>
    </location>
</feature>
<sequence length="252" mass="27376">MIQGTSSSKTTWQRMAMSGFLMMLLAVAGCATGPSANPRDPLEPLNRGVYHFNDAVDRVVIKPVATVYKDVLPQPVRTGVNNFFNNLQDAWSFVNNALQLKGEAAGNSLVRFGVNTVFGLAGLLDIATEMQIERYTEDFGQTLGYWGVGAGPYVVLPLLGPSTVRDTAALPVDAQGNLLSNVSDVPARNSATALSLLDRRARLLSATDMLDQVALDPYTFTRDAFLQRRRNQVYDGNPPDEALPDTQDQPAN</sequence>
<evidence type="ECO:0000256" key="3">
    <source>
        <dbReference type="SAM" id="MobiDB-lite"/>
    </source>
</evidence>
<evidence type="ECO:0000313" key="5">
    <source>
        <dbReference type="EMBL" id="BCO28647.1"/>
    </source>
</evidence>
<feature type="chain" id="PRO_5046492353" evidence="4">
    <location>
        <begin position="29"/>
        <end position="252"/>
    </location>
</feature>
<dbReference type="Proteomes" id="UP000824366">
    <property type="component" value="Chromosome"/>
</dbReference>
<dbReference type="EMBL" id="AP024238">
    <property type="protein sequence ID" value="BCO28647.1"/>
    <property type="molecule type" value="Genomic_DNA"/>
</dbReference>
<evidence type="ECO:0000256" key="4">
    <source>
        <dbReference type="SAM" id="SignalP"/>
    </source>
</evidence>
<comment type="similarity">
    <text evidence="1">Belongs to the MlaA family.</text>
</comment>
<keyword evidence="5" id="KW-0449">Lipoprotein</keyword>
<keyword evidence="2 4" id="KW-0732">Signal</keyword>
<dbReference type="Pfam" id="PF04333">
    <property type="entry name" value="MlaA"/>
    <property type="match status" value="1"/>
</dbReference>
<feature type="region of interest" description="Disordered" evidence="3">
    <location>
        <begin position="232"/>
        <end position="252"/>
    </location>
</feature>
<keyword evidence="6" id="KW-1185">Reference proteome</keyword>
<dbReference type="PRINTS" id="PR01805">
    <property type="entry name" value="VACJLIPOPROT"/>
</dbReference>
<reference evidence="5 6" key="1">
    <citation type="journal article" date="2021" name="Microbiol. Spectr.">
        <title>A Single Bacterium Capable of Oxidation and Reduction of Iron at Circumneutral pH.</title>
        <authorList>
            <person name="Kato S."/>
            <person name="Ohkuma M."/>
        </authorList>
    </citation>
    <scope>NUCLEOTIDE SEQUENCE [LARGE SCALE GENOMIC DNA]</scope>
    <source>
        <strain evidence="5 6">MIZ03</strain>
    </source>
</reference>
<evidence type="ECO:0000256" key="2">
    <source>
        <dbReference type="ARBA" id="ARBA00022729"/>
    </source>
</evidence>
<dbReference type="PANTHER" id="PTHR30035:SF3">
    <property type="entry name" value="INTERMEMBRANE PHOSPHOLIPID TRANSPORT SYSTEM LIPOPROTEIN MLAA"/>
    <property type="match status" value="1"/>
</dbReference>